<dbReference type="EMBL" id="CP157484">
    <property type="protein sequence ID" value="XBO39792.1"/>
    <property type="molecule type" value="Genomic_DNA"/>
</dbReference>
<dbReference type="RefSeq" id="WP_406856642.1">
    <property type="nucleotide sequence ID" value="NZ_CP157484.1"/>
</dbReference>
<accession>A0AAU7JHX8</accession>
<organism evidence="2">
    <name type="scientific">Alsobacter sp. KACC 23698</name>
    <dbReference type="NCBI Taxonomy" id="3149229"/>
    <lineage>
        <taxon>Bacteria</taxon>
        <taxon>Pseudomonadati</taxon>
        <taxon>Pseudomonadota</taxon>
        <taxon>Alphaproteobacteria</taxon>
        <taxon>Hyphomicrobiales</taxon>
        <taxon>Alsobacteraceae</taxon>
        <taxon>Alsobacter</taxon>
    </lineage>
</organism>
<evidence type="ECO:0000313" key="2">
    <source>
        <dbReference type="EMBL" id="XBO39792.1"/>
    </source>
</evidence>
<dbReference type="InterPro" id="IPR002145">
    <property type="entry name" value="CopG"/>
</dbReference>
<reference evidence="2" key="1">
    <citation type="submission" date="2024-05" db="EMBL/GenBank/DDBJ databases">
        <authorList>
            <person name="Kim S."/>
            <person name="Heo J."/>
            <person name="Choi H."/>
            <person name="Choi Y."/>
            <person name="Kwon S.-W."/>
            <person name="Kim Y."/>
        </authorList>
    </citation>
    <scope>NUCLEOTIDE SEQUENCE</scope>
    <source>
        <strain evidence="2">KACC 23698</strain>
    </source>
</reference>
<dbReference type="AlphaFoldDB" id="A0AAU7JHX8"/>
<sequence>MRATVDLSEADLRVLDDVARETGKSREEVIEAALADYLARLKRQRIDAAFGLWGHHEVDGLEYERKLRAEW</sequence>
<dbReference type="Pfam" id="PF01402">
    <property type="entry name" value="RHH_1"/>
    <property type="match status" value="1"/>
</dbReference>
<proteinExistence type="predicted"/>
<protein>
    <submittedName>
        <fullName evidence="2">Ribbon-helix-helix domain-containing protein</fullName>
    </submittedName>
</protein>
<name>A0AAU7JHX8_9HYPH</name>
<dbReference type="Gene3D" id="1.10.1220.10">
    <property type="entry name" value="Met repressor-like"/>
    <property type="match status" value="1"/>
</dbReference>
<dbReference type="InterPro" id="IPR013321">
    <property type="entry name" value="Arc_rbn_hlx_hlx"/>
</dbReference>
<feature type="domain" description="Ribbon-helix-helix protein CopG" evidence="1">
    <location>
        <begin position="4"/>
        <end position="40"/>
    </location>
</feature>
<evidence type="ECO:0000259" key="1">
    <source>
        <dbReference type="Pfam" id="PF01402"/>
    </source>
</evidence>
<dbReference type="GO" id="GO:0006355">
    <property type="term" value="P:regulation of DNA-templated transcription"/>
    <property type="evidence" value="ECO:0007669"/>
    <property type="project" value="InterPro"/>
</dbReference>
<gene>
    <name evidence="2" type="ORF">ABEG18_03135</name>
</gene>